<comment type="caution">
    <text evidence="2">The sequence shown here is derived from an EMBL/GenBank/DDBJ whole genome shotgun (WGS) entry which is preliminary data.</text>
</comment>
<dbReference type="PROSITE" id="PS50222">
    <property type="entry name" value="EF_HAND_2"/>
    <property type="match status" value="2"/>
</dbReference>
<evidence type="ECO:0000313" key="2">
    <source>
        <dbReference type="EMBL" id="MBB4941170.1"/>
    </source>
</evidence>
<dbReference type="InterPro" id="IPR011992">
    <property type="entry name" value="EF-hand-dom_pair"/>
</dbReference>
<dbReference type="Proteomes" id="UP000534286">
    <property type="component" value="Unassembled WGS sequence"/>
</dbReference>
<keyword evidence="3" id="KW-1185">Reference proteome</keyword>
<gene>
    <name evidence="2" type="ORF">FHR32_005547</name>
</gene>
<proteinExistence type="predicted"/>
<dbReference type="PROSITE" id="PS00018">
    <property type="entry name" value="EF_HAND_1"/>
    <property type="match status" value="1"/>
</dbReference>
<organism evidence="2 3">
    <name type="scientific">Streptosporangium album</name>
    <dbReference type="NCBI Taxonomy" id="47479"/>
    <lineage>
        <taxon>Bacteria</taxon>
        <taxon>Bacillati</taxon>
        <taxon>Actinomycetota</taxon>
        <taxon>Actinomycetes</taxon>
        <taxon>Streptosporangiales</taxon>
        <taxon>Streptosporangiaceae</taxon>
        <taxon>Streptosporangium</taxon>
    </lineage>
</organism>
<dbReference type="SMART" id="SM00054">
    <property type="entry name" value="EFh"/>
    <property type="match status" value="3"/>
</dbReference>
<dbReference type="Gene3D" id="1.10.238.10">
    <property type="entry name" value="EF-hand"/>
    <property type="match status" value="1"/>
</dbReference>
<dbReference type="GO" id="GO:0005509">
    <property type="term" value="F:calcium ion binding"/>
    <property type="evidence" value="ECO:0007669"/>
    <property type="project" value="InterPro"/>
</dbReference>
<evidence type="ECO:0000259" key="1">
    <source>
        <dbReference type="PROSITE" id="PS50222"/>
    </source>
</evidence>
<evidence type="ECO:0000313" key="3">
    <source>
        <dbReference type="Proteomes" id="UP000534286"/>
    </source>
</evidence>
<name>A0A7W7RZL7_9ACTN</name>
<feature type="domain" description="EF-hand" evidence="1">
    <location>
        <begin position="130"/>
        <end position="165"/>
    </location>
</feature>
<reference evidence="2 3" key="1">
    <citation type="submission" date="2020-08" db="EMBL/GenBank/DDBJ databases">
        <title>Sequencing the genomes of 1000 actinobacteria strains.</title>
        <authorList>
            <person name="Klenk H.-P."/>
        </authorList>
    </citation>
    <scope>NUCLEOTIDE SEQUENCE [LARGE SCALE GENOMIC DNA]</scope>
    <source>
        <strain evidence="2 3">DSM 43023</strain>
    </source>
</reference>
<dbReference type="AlphaFoldDB" id="A0A7W7RZL7"/>
<accession>A0A7W7RZL7</accession>
<dbReference type="InterPro" id="IPR002048">
    <property type="entry name" value="EF_hand_dom"/>
</dbReference>
<protein>
    <submittedName>
        <fullName evidence="2">Ca2+-binding EF-hand superfamily protein</fullName>
    </submittedName>
</protein>
<dbReference type="InterPro" id="IPR018247">
    <property type="entry name" value="EF_Hand_1_Ca_BS"/>
</dbReference>
<dbReference type="EMBL" id="JACHJU010000002">
    <property type="protein sequence ID" value="MBB4941170.1"/>
    <property type="molecule type" value="Genomic_DNA"/>
</dbReference>
<sequence>MSTELLHHKLDRAFAHMDVNGNGKIERDDLLGLGARILIGFGESPTSPTGSRLTGGFESLWQTLSAGVDAEGAISPKEFRSAMISAFVEGDRFDAVLRPVAEAIAALCDDDGDGAVRPAGFRVMLTAFGTAHDDVDAAFDRLDRDYDGIIPVGELVEAVRQYYTSADPHAAGNWLFGPL</sequence>
<dbReference type="Pfam" id="PF13202">
    <property type="entry name" value="EF-hand_5"/>
    <property type="match status" value="1"/>
</dbReference>
<feature type="domain" description="EF-hand" evidence="1">
    <location>
        <begin position="5"/>
        <end position="40"/>
    </location>
</feature>
<dbReference type="SUPFAM" id="SSF47473">
    <property type="entry name" value="EF-hand"/>
    <property type="match status" value="1"/>
</dbReference>
<dbReference type="RefSeq" id="WP_184757309.1">
    <property type="nucleotide sequence ID" value="NZ_BAABEK010000051.1"/>
</dbReference>